<dbReference type="EMBL" id="SGPM01000038">
    <property type="protein sequence ID" value="THH31747.1"/>
    <property type="molecule type" value="Genomic_DNA"/>
</dbReference>
<dbReference type="PANTHER" id="PTHR43037:SF4">
    <property type="entry name" value="PEPTIDASE S9 PROLYL OLIGOPEPTIDASE CATALYTIC DOMAIN-CONTAINING PROTEIN"/>
    <property type="match status" value="1"/>
</dbReference>
<dbReference type="Pfam" id="PF00326">
    <property type="entry name" value="Peptidase_S9"/>
    <property type="match status" value="1"/>
</dbReference>
<dbReference type="SUPFAM" id="SSF53474">
    <property type="entry name" value="alpha/beta-Hydrolases"/>
    <property type="match status" value="1"/>
</dbReference>
<evidence type="ECO:0000256" key="2">
    <source>
        <dbReference type="SAM" id="Phobius"/>
    </source>
</evidence>
<dbReference type="InterPro" id="IPR001375">
    <property type="entry name" value="Peptidase_S9_cat"/>
</dbReference>
<dbReference type="InterPro" id="IPR029058">
    <property type="entry name" value="AB_hydrolase_fold"/>
</dbReference>
<dbReference type="InterPro" id="IPR050955">
    <property type="entry name" value="Plant_Biomass_Hydrol_Est"/>
</dbReference>
<dbReference type="PANTHER" id="PTHR43037">
    <property type="entry name" value="UNNAMED PRODUCT-RELATED"/>
    <property type="match status" value="1"/>
</dbReference>
<dbReference type="AlphaFoldDB" id="A0A4S4N174"/>
<dbReference type="Proteomes" id="UP000308730">
    <property type="component" value="Unassembled WGS sequence"/>
</dbReference>
<evidence type="ECO:0000256" key="1">
    <source>
        <dbReference type="ARBA" id="ARBA00022729"/>
    </source>
</evidence>
<keyword evidence="2" id="KW-1133">Transmembrane helix</keyword>
<evidence type="ECO:0000259" key="3">
    <source>
        <dbReference type="Pfam" id="PF00326"/>
    </source>
</evidence>
<keyword evidence="5" id="KW-1185">Reference proteome</keyword>
<protein>
    <recommendedName>
        <fullName evidence="3">Peptidase S9 prolyl oligopeptidase catalytic domain-containing protein</fullName>
    </recommendedName>
</protein>
<dbReference type="OrthoDB" id="449091at2759"/>
<keyword evidence="1" id="KW-0732">Signal</keyword>
<reference evidence="4 5" key="1">
    <citation type="submission" date="2019-02" db="EMBL/GenBank/DDBJ databases">
        <title>Genome sequencing of the rare red list fungi Antrodiella citrinella (Flaviporus citrinellus).</title>
        <authorList>
            <person name="Buettner E."/>
            <person name="Kellner H."/>
        </authorList>
    </citation>
    <scope>NUCLEOTIDE SEQUENCE [LARGE SCALE GENOMIC DNA]</scope>
    <source>
        <strain evidence="4 5">DSM 108506</strain>
    </source>
</reference>
<dbReference type="Gene3D" id="3.40.50.1820">
    <property type="entry name" value="alpha/beta hydrolase"/>
    <property type="match status" value="1"/>
</dbReference>
<feature type="transmembrane region" description="Helical" evidence="2">
    <location>
        <begin position="176"/>
        <end position="197"/>
    </location>
</feature>
<name>A0A4S4N174_9APHY</name>
<gene>
    <name evidence="4" type="ORF">EUX98_g2437</name>
</gene>
<keyword evidence="2" id="KW-0472">Membrane</keyword>
<sequence>MTAAPSQSVELPIAPSTSEPTSYDLFVSGDYEIRLFGDPIARKSQIPELRITAAVEIDELTPALALEESHHVVPDFVGGWAFGSALGVGLRSIDGWWTITNVSLVSDIAAVFNVQLLKETRLAPSQTRILPLRLIQTGVFKGPTIQFELTAASSHSTTTIPITLTVNHHSQWRTDAFSYLTATFFFATSMPTAFIVIPPIHKNEKRILPPVLALHGAGVDVINMPFFAEALPRQKRSWVVIPAGRTAWGLDWHGPSAQDALATVDSLHGILEARSEWHAWKTEADSRVLLIGHSNGGQGAWYMASRFPDRIIGAIPAAGYIKSQSYVPFVQSRSAHFIDPAVRAILETALTPDDNELFISNLVDTPVLAIHGGDDDNVPVWHTRQLVDVLKTWHPNANVTYQEDPGQPHFYPNMFLTRSVQDFIDSAFEQSFDHNHPADFTLTVAIPSDSGSLHGFRIEALQIPGRLGRLTVQSGDNRVIIKTSNVRTFAIGGPQTLTSGGLPVLVDNQEVNTNVLSNDAIVYICKRDGRWQILSNPTTSLRTPTGRLSNILTTLGSINIVIPDAPTPSALSVAKRIAHDLNLYHKLDTDVLYASEASARLQQGSLGPGNVVVVGGSTNSLAKALLLQHKTPFSLSANILTLNGEVVDKSAAALFLHPHPESAAGLVLLMYADTEDALERAGRLFPIRTGVTVPDWLVIGNAADKIGAAGVLGAGVWGHEWTWNEALSSF</sequence>
<dbReference type="GO" id="GO:0006508">
    <property type="term" value="P:proteolysis"/>
    <property type="evidence" value="ECO:0007669"/>
    <property type="project" value="InterPro"/>
</dbReference>
<dbReference type="GO" id="GO:0008236">
    <property type="term" value="F:serine-type peptidase activity"/>
    <property type="evidence" value="ECO:0007669"/>
    <property type="project" value="InterPro"/>
</dbReference>
<keyword evidence="2" id="KW-0812">Transmembrane</keyword>
<organism evidence="4 5">
    <name type="scientific">Antrodiella citrinella</name>
    <dbReference type="NCBI Taxonomy" id="2447956"/>
    <lineage>
        <taxon>Eukaryota</taxon>
        <taxon>Fungi</taxon>
        <taxon>Dikarya</taxon>
        <taxon>Basidiomycota</taxon>
        <taxon>Agaricomycotina</taxon>
        <taxon>Agaricomycetes</taxon>
        <taxon>Polyporales</taxon>
        <taxon>Steccherinaceae</taxon>
        <taxon>Antrodiella</taxon>
    </lineage>
</organism>
<evidence type="ECO:0000313" key="5">
    <source>
        <dbReference type="Proteomes" id="UP000308730"/>
    </source>
</evidence>
<accession>A0A4S4N174</accession>
<evidence type="ECO:0000313" key="4">
    <source>
        <dbReference type="EMBL" id="THH31747.1"/>
    </source>
</evidence>
<feature type="domain" description="Peptidase S9 prolyl oligopeptidase catalytic" evidence="3">
    <location>
        <begin position="283"/>
        <end position="424"/>
    </location>
</feature>
<proteinExistence type="predicted"/>
<comment type="caution">
    <text evidence="4">The sequence shown here is derived from an EMBL/GenBank/DDBJ whole genome shotgun (WGS) entry which is preliminary data.</text>
</comment>